<dbReference type="PANTHER" id="PTHR10827">
    <property type="entry name" value="RETICULOCALBIN"/>
    <property type="match status" value="1"/>
</dbReference>
<dbReference type="Pfam" id="PF13202">
    <property type="entry name" value="EF-hand_5"/>
    <property type="match status" value="1"/>
</dbReference>
<feature type="domain" description="EF-hand" evidence="3">
    <location>
        <begin position="50"/>
        <end position="85"/>
    </location>
</feature>
<reference evidence="4 5" key="1">
    <citation type="submission" date="2024-11" db="EMBL/GenBank/DDBJ databases">
        <title>Adaptive evolution of stress response genes in parasites aligns with host niche diversity.</title>
        <authorList>
            <person name="Hahn C."/>
            <person name="Resl P."/>
        </authorList>
    </citation>
    <scope>NUCLEOTIDE SEQUENCE [LARGE SCALE GENOMIC DNA]</scope>
    <source>
        <strain evidence="4">EGGRZ-B1_66</strain>
        <tissue evidence="4">Body</tissue>
    </source>
</reference>
<keyword evidence="5" id="KW-1185">Reference proteome</keyword>
<dbReference type="EMBL" id="JBJKFK010002777">
    <property type="protein sequence ID" value="KAL3310638.1"/>
    <property type="molecule type" value="Genomic_DNA"/>
</dbReference>
<sequence length="175" mass="20459">MTEDIFEDDDDVHRSLHPDMDDDDQSMLDHDLIAGSHEEAEAMKLLSPDEAKRRLILLVKKMDINKDGKIDKEEMRTWILTSFKNLDLEEANSTLHRNDENSDGLISFNEYTHKNYGYRDGEIDEMRKETNEDTRAFIRGIDEDKQKFEMADLNKDGLLNALEYTAFLHPGHYPH</sequence>
<accession>A0ABD2PU97</accession>
<evidence type="ECO:0000313" key="4">
    <source>
        <dbReference type="EMBL" id="KAL3310638.1"/>
    </source>
</evidence>
<feature type="compositionally biased region" description="Acidic residues" evidence="2">
    <location>
        <begin position="1"/>
        <end position="10"/>
    </location>
</feature>
<keyword evidence="1" id="KW-0106">Calcium</keyword>
<dbReference type="InterPro" id="IPR002048">
    <property type="entry name" value="EF_hand_dom"/>
</dbReference>
<dbReference type="AlphaFoldDB" id="A0ABD2PU97"/>
<proteinExistence type="predicted"/>
<organism evidence="4 5">
    <name type="scientific">Cichlidogyrus casuarinus</name>
    <dbReference type="NCBI Taxonomy" id="1844966"/>
    <lineage>
        <taxon>Eukaryota</taxon>
        <taxon>Metazoa</taxon>
        <taxon>Spiralia</taxon>
        <taxon>Lophotrochozoa</taxon>
        <taxon>Platyhelminthes</taxon>
        <taxon>Monogenea</taxon>
        <taxon>Monopisthocotylea</taxon>
        <taxon>Dactylogyridea</taxon>
        <taxon>Ancyrocephalidae</taxon>
        <taxon>Cichlidogyrus</taxon>
    </lineage>
</organism>
<gene>
    <name evidence="4" type="primary">RCN2_2</name>
    <name evidence="4" type="ORF">Ciccas_010790</name>
</gene>
<dbReference type="InterPro" id="IPR011992">
    <property type="entry name" value="EF-hand-dom_pair"/>
</dbReference>
<dbReference type="PANTHER" id="PTHR10827:SF95">
    <property type="entry name" value="LD34388P"/>
    <property type="match status" value="1"/>
</dbReference>
<name>A0ABD2PU97_9PLAT</name>
<dbReference type="PROSITE" id="PS00018">
    <property type="entry name" value="EF_HAND_1"/>
    <property type="match status" value="3"/>
</dbReference>
<feature type="domain" description="EF-hand" evidence="3">
    <location>
        <begin position="139"/>
        <end position="174"/>
    </location>
</feature>
<evidence type="ECO:0000256" key="2">
    <source>
        <dbReference type="SAM" id="MobiDB-lite"/>
    </source>
</evidence>
<dbReference type="InterPro" id="IPR018247">
    <property type="entry name" value="EF_Hand_1_Ca_BS"/>
</dbReference>
<comment type="caution">
    <text evidence="4">The sequence shown here is derived from an EMBL/GenBank/DDBJ whole genome shotgun (WGS) entry which is preliminary data.</text>
</comment>
<feature type="non-terminal residue" evidence="4">
    <location>
        <position position="175"/>
    </location>
</feature>
<evidence type="ECO:0000313" key="5">
    <source>
        <dbReference type="Proteomes" id="UP001626550"/>
    </source>
</evidence>
<dbReference type="Proteomes" id="UP001626550">
    <property type="component" value="Unassembled WGS sequence"/>
</dbReference>
<feature type="region of interest" description="Disordered" evidence="2">
    <location>
        <begin position="1"/>
        <end position="27"/>
    </location>
</feature>
<dbReference type="Gene3D" id="1.10.238.10">
    <property type="entry name" value="EF-hand"/>
    <property type="match status" value="1"/>
</dbReference>
<dbReference type="Pfam" id="PF13499">
    <property type="entry name" value="EF-hand_7"/>
    <property type="match status" value="1"/>
</dbReference>
<evidence type="ECO:0000256" key="1">
    <source>
        <dbReference type="ARBA" id="ARBA00022837"/>
    </source>
</evidence>
<dbReference type="SUPFAM" id="SSF47473">
    <property type="entry name" value="EF-hand"/>
    <property type="match status" value="1"/>
</dbReference>
<evidence type="ECO:0000259" key="3">
    <source>
        <dbReference type="PROSITE" id="PS50222"/>
    </source>
</evidence>
<protein>
    <submittedName>
        <fullName evidence="4">Reticulocalbin 2, EF-hand calcium binding domain</fullName>
    </submittedName>
</protein>
<dbReference type="PROSITE" id="PS50222">
    <property type="entry name" value="EF_HAND_2"/>
    <property type="match status" value="2"/>
</dbReference>